<feature type="region of interest" description="Disordered" evidence="1">
    <location>
        <begin position="642"/>
        <end position="669"/>
    </location>
</feature>
<dbReference type="GO" id="GO:0032259">
    <property type="term" value="P:methylation"/>
    <property type="evidence" value="ECO:0007669"/>
    <property type="project" value="UniProtKB-KW"/>
</dbReference>
<keyword evidence="3" id="KW-1185">Reference proteome</keyword>
<dbReference type="SUPFAM" id="SSF53335">
    <property type="entry name" value="S-adenosyl-L-methionine-dependent methyltransferases"/>
    <property type="match status" value="1"/>
</dbReference>
<dbReference type="InterPro" id="IPR024019">
    <property type="entry name" value="CHP04096"/>
</dbReference>
<dbReference type="NCBIfam" id="TIGR04096">
    <property type="entry name" value="dnd_rel_methyl"/>
    <property type="match status" value="1"/>
</dbReference>
<dbReference type="GO" id="GO:0008168">
    <property type="term" value="F:methyltransferase activity"/>
    <property type="evidence" value="ECO:0007669"/>
    <property type="project" value="UniProtKB-KW"/>
</dbReference>
<dbReference type="InterPro" id="IPR029063">
    <property type="entry name" value="SAM-dependent_MTases_sf"/>
</dbReference>
<organism evidence="2 3">
    <name type="scientific">Neoroseomonas terrae</name>
    <dbReference type="NCBI Taxonomy" id="424799"/>
    <lineage>
        <taxon>Bacteria</taxon>
        <taxon>Pseudomonadati</taxon>
        <taxon>Pseudomonadota</taxon>
        <taxon>Alphaproteobacteria</taxon>
        <taxon>Acetobacterales</taxon>
        <taxon>Acetobacteraceae</taxon>
        <taxon>Neoroseomonas</taxon>
    </lineage>
</organism>
<evidence type="ECO:0000256" key="1">
    <source>
        <dbReference type="SAM" id="MobiDB-lite"/>
    </source>
</evidence>
<reference evidence="3" key="1">
    <citation type="journal article" date="2021" name="Syst. Appl. Microbiol.">
        <title>Roseomonas hellenica sp. nov., isolated from roots of wild-growing Alkanna tinctoria.</title>
        <authorList>
            <person name="Rat A."/>
            <person name="Naranjo H.D."/>
            <person name="Lebbe L."/>
            <person name="Cnockaert M."/>
            <person name="Krigas N."/>
            <person name="Grigoriadou K."/>
            <person name="Maloupa E."/>
            <person name="Willems A."/>
        </authorList>
    </citation>
    <scope>NUCLEOTIDE SEQUENCE [LARGE SCALE GENOMIC DNA]</scope>
    <source>
        <strain evidence="3">LMG 31159</strain>
    </source>
</reference>
<sequence length="669" mass="73481">MATQRPSRTDSGKRVRGSVYLHASALDENSRAVVERAVALADGFHWNVAKVSPGSVSLLLYEDFDTAGFPALLASMKVDLDSGKASATDYRRRENPPILHRKETLLPADDPRRPRFAALTHAAEEQGLFAQPTKIGTRRQWSELLASKGLRVEGQALLPVGAESVEVARYRTAIPRRDLSQPMQLAVAHGVLPLGSTVFDYGCGLGDDVAALSAAGFEAFGWDPHHAPDGPRRSADLVNLGFVLNVIEDRHERAETLRAAWSFARRAMVVAVMVMGKADLRGLRPYQDGHLTSRGTFQKYFGQQELRDFIEEALGAAPLALGSGVFAVFQDKDLEQEVLFRRQSRTIIRPVGMRPPERDRPRALVPRPGLAQRIRPELELLWAAMLRRGRTLDAEELPTDLRERLQAAKVSPARASDLCLSDLFEQEELAAAAAGRREDILIRFAMLMFPGAPRYATLARSIQRDVRTFFGSHAAALEEARRLMFSAGKPDAIREGVEAAVSAGLGAMRDEKTFRFAVPTLDRLPSAVRLRVLCGGLLRGGVEGADFVDMKVGAPRMTFIQCFDPSARLPVVSETTRVDLGRARITVDRPEGIVLYLKGRFLPVDAPEREEQLEFDRRLTASGIVTPDGKGPRMAALQELMRKRRSSLSGTGAKAELHLGPSASHKSGS</sequence>
<dbReference type="RefSeq" id="WP_211870823.1">
    <property type="nucleotide sequence ID" value="NZ_JAAEDI010000024.1"/>
</dbReference>
<dbReference type="Proteomes" id="UP000698752">
    <property type="component" value="Unassembled WGS sequence"/>
</dbReference>
<comment type="caution">
    <text evidence="2">The sequence shown here is derived from an EMBL/GenBank/DDBJ whole genome shotgun (WGS) entry which is preliminary data.</text>
</comment>
<evidence type="ECO:0000313" key="3">
    <source>
        <dbReference type="Proteomes" id="UP000698752"/>
    </source>
</evidence>
<keyword evidence="2" id="KW-0489">Methyltransferase</keyword>
<protein>
    <submittedName>
        <fullName evidence="2">DNA phosphorothioation-associated putative methyltransferase</fullName>
    </submittedName>
</protein>
<name>A0ABS5ENE0_9PROT</name>
<proteinExistence type="predicted"/>
<dbReference type="EMBL" id="JAAEDI010000024">
    <property type="protein sequence ID" value="MBR0652107.1"/>
    <property type="molecule type" value="Genomic_DNA"/>
</dbReference>
<keyword evidence="2" id="KW-0808">Transferase</keyword>
<accession>A0ABS5ENE0</accession>
<evidence type="ECO:0000313" key="2">
    <source>
        <dbReference type="EMBL" id="MBR0652107.1"/>
    </source>
</evidence>
<gene>
    <name evidence="2" type="ORF">GXW78_20800</name>
</gene>